<dbReference type="GO" id="GO:0008009">
    <property type="term" value="F:chemokine activity"/>
    <property type="evidence" value="ECO:0007669"/>
    <property type="project" value="InterPro"/>
</dbReference>
<evidence type="ECO:0000256" key="5">
    <source>
        <dbReference type="ARBA" id="ARBA00023157"/>
    </source>
</evidence>
<dbReference type="GO" id="GO:0005615">
    <property type="term" value="C:extracellular space"/>
    <property type="evidence" value="ECO:0007669"/>
    <property type="project" value="UniProtKB-UniRule"/>
</dbReference>
<reference evidence="8" key="1">
    <citation type="submission" date="2025-08" db="UniProtKB">
        <authorList>
            <consortium name="Ensembl"/>
        </authorList>
    </citation>
    <scope>IDENTIFICATION</scope>
</reference>
<comment type="similarity">
    <text evidence="2 6">Belongs to the intercrine alpha (chemokine CxC) family.</text>
</comment>
<keyword evidence="9" id="KW-1185">Reference proteome</keyword>
<dbReference type="PRINTS" id="PR00436">
    <property type="entry name" value="INTERLEUKIN8"/>
</dbReference>
<dbReference type="PANTHER" id="PTHR12015">
    <property type="entry name" value="SMALL INDUCIBLE CYTOKINE A"/>
    <property type="match status" value="1"/>
</dbReference>
<sequence length="116" mass="13597">MPRELWQQQELIHCYLCKVCRHYELPFPFLTEMMLAAELRCHCIRNVRRLMLPKHLANVEIIPKGPHCKAVEIIATLKNSQQICLDPQAKWVKMIINRILIVASDFPLVQLKPTIN</sequence>
<evidence type="ECO:0000313" key="9">
    <source>
        <dbReference type="Proteomes" id="UP000694549"/>
    </source>
</evidence>
<accession>A0A8B9U4N8</accession>
<dbReference type="Proteomes" id="UP000694549">
    <property type="component" value="Unplaced"/>
</dbReference>
<evidence type="ECO:0000256" key="3">
    <source>
        <dbReference type="ARBA" id="ARBA00022514"/>
    </source>
</evidence>
<evidence type="ECO:0000259" key="7">
    <source>
        <dbReference type="SMART" id="SM00199"/>
    </source>
</evidence>
<dbReference type="PANTHER" id="PTHR12015:SF198">
    <property type="entry name" value="PLATELET BASIC PROTEIN"/>
    <property type="match status" value="1"/>
</dbReference>
<dbReference type="AlphaFoldDB" id="A0A8B9U4N8"/>
<dbReference type="SMART" id="SM00199">
    <property type="entry name" value="SCY"/>
    <property type="match status" value="1"/>
</dbReference>
<comment type="subcellular location">
    <subcellularLocation>
        <location evidence="1 6">Secreted</location>
    </subcellularLocation>
</comment>
<dbReference type="Gene3D" id="2.40.50.40">
    <property type="match status" value="1"/>
</dbReference>
<dbReference type="Ensembl" id="ENSAZOT00000002382.1">
    <property type="protein sequence ID" value="ENSAZOP00000002227.1"/>
    <property type="gene ID" value="ENSAZOG00000001513.1"/>
</dbReference>
<dbReference type="CDD" id="cd00273">
    <property type="entry name" value="Chemokine_CXC"/>
    <property type="match status" value="1"/>
</dbReference>
<dbReference type="InterPro" id="IPR001089">
    <property type="entry name" value="Chemokine_CXC"/>
</dbReference>
<dbReference type="InterPro" id="IPR036048">
    <property type="entry name" value="Interleukin_8-like_sf"/>
</dbReference>
<dbReference type="SUPFAM" id="SSF54117">
    <property type="entry name" value="Interleukin 8-like chemokines"/>
    <property type="match status" value="1"/>
</dbReference>
<name>A0A8B9U4N8_9AVES</name>
<evidence type="ECO:0000256" key="4">
    <source>
        <dbReference type="ARBA" id="ARBA00022525"/>
    </source>
</evidence>
<protein>
    <recommendedName>
        <fullName evidence="6">C-X-C motif chemokine</fullName>
    </recommendedName>
</protein>
<keyword evidence="3 6" id="KW-0202">Cytokine</keyword>
<dbReference type="PROSITE" id="PS00471">
    <property type="entry name" value="SMALL_CYTOKINES_CXC"/>
    <property type="match status" value="1"/>
</dbReference>
<dbReference type="GO" id="GO:0006955">
    <property type="term" value="P:immune response"/>
    <property type="evidence" value="ECO:0007669"/>
    <property type="project" value="InterPro"/>
</dbReference>
<dbReference type="InterPro" id="IPR039809">
    <property type="entry name" value="Chemokine_b/g/d"/>
</dbReference>
<evidence type="ECO:0000313" key="8">
    <source>
        <dbReference type="Ensembl" id="ENSAZOP00000002227.1"/>
    </source>
</evidence>
<dbReference type="InterPro" id="IPR018048">
    <property type="entry name" value="Chemokine_CXC_CS"/>
</dbReference>
<dbReference type="GO" id="GO:0006952">
    <property type="term" value="P:defense response"/>
    <property type="evidence" value="ECO:0007669"/>
    <property type="project" value="InterPro"/>
</dbReference>
<keyword evidence="5" id="KW-1015">Disulfide bond</keyword>
<dbReference type="InterPro" id="IPR033899">
    <property type="entry name" value="CXC_Chemokine_domain"/>
</dbReference>
<keyword evidence="6" id="KW-0145">Chemotaxis</keyword>
<feature type="domain" description="Chemokine interleukin-8-like" evidence="7">
    <location>
        <begin position="38"/>
        <end position="99"/>
    </location>
</feature>
<evidence type="ECO:0000256" key="2">
    <source>
        <dbReference type="ARBA" id="ARBA00010665"/>
    </source>
</evidence>
<evidence type="ECO:0000256" key="6">
    <source>
        <dbReference type="RuleBase" id="RU361149"/>
    </source>
</evidence>
<dbReference type="FunFam" id="2.40.50.40:FF:000004">
    <property type="entry name" value="C-X-C motif chemokine"/>
    <property type="match status" value="1"/>
</dbReference>
<dbReference type="InterPro" id="IPR001811">
    <property type="entry name" value="Chemokine_IL8-like_dom"/>
</dbReference>
<organism evidence="8 9">
    <name type="scientific">Anas zonorhyncha</name>
    <name type="common">Eastern spot-billed duck</name>
    <dbReference type="NCBI Taxonomy" id="75864"/>
    <lineage>
        <taxon>Eukaryota</taxon>
        <taxon>Metazoa</taxon>
        <taxon>Chordata</taxon>
        <taxon>Craniata</taxon>
        <taxon>Vertebrata</taxon>
        <taxon>Euteleostomi</taxon>
        <taxon>Archelosauria</taxon>
        <taxon>Archosauria</taxon>
        <taxon>Dinosauria</taxon>
        <taxon>Saurischia</taxon>
        <taxon>Theropoda</taxon>
        <taxon>Coelurosauria</taxon>
        <taxon>Aves</taxon>
        <taxon>Neognathae</taxon>
        <taxon>Galloanserae</taxon>
        <taxon>Anseriformes</taxon>
        <taxon>Anatidae</taxon>
        <taxon>Anatinae</taxon>
        <taxon>Anas</taxon>
    </lineage>
</organism>
<evidence type="ECO:0000256" key="1">
    <source>
        <dbReference type="ARBA" id="ARBA00004613"/>
    </source>
</evidence>
<dbReference type="Pfam" id="PF00048">
    <property type="entry name" value="IL8"/>
    <property type="match status" value="1"/>
</dbReference>
<proteinExistence type="inferred from homology"/>
<keyword evidence="4 6" id="KW-0964">Secreted</keyword>
<dbReference type="PRINTS" id="PR00437">
    <property type="entry name" value="SMALLCYTKCXC"/>
</dbReference>
<reference evidence="8" key="2">
    <citation type="submission" date="2025-09" db="UniProtKB">
        <authorList>
            <consortium name="Ensembl"/>
        </authorList>
    </citation>
    <scope>IDENTIFICATION</scope>
</reference>